<dbReference type="InterPro" id="IPR012337">
    <property type="entry name" value="RNaseH-like_sf"/>
</dbReference>
<proteinExistence type="predicted"/>
<dbReference type="PANTHER" id="PTHR30231">
    <property type="entry name" value="DNA POLYMERASE III SUBUNIT EPSILON"/>
    <property type="match status" value="1"/>
</dbReference>
<keyword evidence="4" id="KW-1185">Reference proteome</keyword>
<dbReference type="SMART" id="SM00479">
    <property type="entry name" value="EXOIII"/>
    <property type="match status" value="1"/>
</dbReference>
<keyword evidence="3" id="KW-0540">Nuclease</keyword>
<protein>
    <submittedName>
        <fullName evidence="3">3'-5' exonuclease</fullName>
    </submittedName>
</protein>
<dbReference type="Pfam" id="PF00929">
    <property type="entry name" value="RNase_T"/>
    <property type="match status" value="1"/>
</dbReference>
<gene>
    <name evidence="3" type="ORF">RMS29_21740</name>
</gene>
<accession>A0ABU4W2W4</accession>
<dbReference type="EMBL" id="JAVRAD010000012">
    <property type="protein sequence ID" value="MDX8331841.1"/>
    <property type="molecule type" value="Genomic_DNA"/>
</dbReference>
<dbReference type="InterPro" id="IPR036397">
    <property type="entry name" value="RNaseH_sf"/>
</dbReference>
<feature type="domain" description="Exonuclease" evidence="2">
    <location>
        <begin position="60"/>
        <end position="225"/>
    </location>
</feature>
<dbReference type="Proteomes" id="UP001277561">
    <property type="component" value="Unassembled WGS sequence"/>
</dbReference>
<evidence type="ECO:0000313" key="3">
    <source>
        <dbReference type="EMBL" id="MDX8331841.1"/>
    </source>
</evidence>
<dbReference type="NCBIfam" id="NF006615">
    <property type="entry name" value="PRK09182.1"/>
    <property type="match status" value="1"/>
</dbReference>
<evidence type="ECO:0000256" key="1">
    <source>
        <dbReference type="SAM" id="MobiDB-lite"/>
    </source>
</evidence>
<organism evidence="3 4">
    <name type="scientific">Agrobacterium rosae</name>
    <dbReference type="NCBI Taxonomy" id="1972867"/>
    <lineage>
        <taxon>Bacteria</taxon>
        <taxon>Pseudomonadati</taxon>
        <taxon>Pseudomonadota</taxon>
        <taxon>Alphaproteobacteria</taxon>
        <taxon>Hyphomicrobiales</taxon>
        <taxon>Rhizobiaceae</taxon>
        <taxon>Rhizobium/Agrobacterium group</taxon>
        <taxon>Agrobacterium</taxon>
    </lineage>
</organism>
<name>A0ABU4W2W4_9HYPH</name>
<sequence>MSDISRSATSGLPSNRETISDEQDLAVMAEILRASGRYRVQHRLEPRRTLLAPEGSATRTALFVDVETTGLDASKDEIIELAMVPFTYGLDGRIFEIGEPFNQLQQPKRPIPANITRLTGITDAMVAGQHIDPAEVSAFASGADLIIAHNAAFDRRFVEGISDEFATKPWACSMSQIDWAEEGYEGTKLGYLATGAGFFYDRHRAVNDCHAAIELLATSLPIAGIPAMLQLLDQARRATWRVWAQNSPFEFKDALKARGYRWNGDSNSFPRAWYIDVDEAVRETELAYLRDEIYKREFKLLKHKITAYNRFTDRL</sequence>
<dbReference type="RefSeq" id="WP_320188435.1">
    <property type="nucleotide sequence ID" value="NZ_CP192768.1"/>
</dbReference>
<evidence type="ECO:0000313" key="4">
    <source>
        <dbReference type="Proteomes" id="UP001277561"/>
    </source>
</evidence>
<dbReference type="CDD" id="cd06127">
    <property type="entry name" value="DEDDh"/>
    <property type="match status" value="1"/>
</dbReference>
<dbReference type="PANTHER" id="PTHR30231:SF37">
    <property type="entry name" value="EXODEOXYRIBONUCLEASE 10"/>
    <property type="match status" value="1"/>
</dbReference>
<reference evidence="3" key="1">
    <citation type="journal article" date="2023" name="Phytobiomes J">
        <title>Deciphering the key players within the bacterial microbiota associated with aerial crown gall tumors on rhododendron: Insights into the gallobiome.</title>
        <authorList>
            <person name="Kuzmanovic N."/>
            <person name="Nesme J."/>
            <person name="Wolf J."/>
            <person name="Neumann-Schaal M."/>
            <person name="Petersen J."/>
            <person name="Fernandez-Gnecco G."/>
            <person name="Sproeer C."/>
            <person name="Bunk B."/>
            <person name="Overmann J."/>
            <person name="Sorensen S.J."/>
            <person name="Idczak E."/>
            <person name="Smalla K."/>
        </authorList>
    </citation>
    <scope>NUCLEOTIDE SEQUENCE [LARGE SCALE GENOMIC DNA]</scope>
    <source>
        <strain evidence="3">Rho-14.1</strain>
    </source>
</reference>
<dbReference type="InterPro" id="IPR013520">
    <property type="entry name" value="Ribonucl_H"/>
</dbReference>
<keyword evidence="3" id="KW-0269">Exonuclease</keyword>
<feature type="compositionally biased region" description="Polar residues" evidence="1">
    <location>
        <begin position="1"/>
        <end position="17"/>
    </location>
</feature>
<dbReference type="GO" id="GO:0004527">
    <property type="term" value="F:exonuclease activity"/>
    <property type="evidence" value="ECO:0007669"/>
    <property type="project" value="UniProtKB-KW"/>
</dbReference>
<dbReference type="Gene3D" id="3.30.420.10">
    <property type="entry name" value="Ribonuclease H-like superfamily/Ribonuclease H"/>
    <property type="match status" value="1"/>
</dbReference>
<feature type="region of interest" description="Disordered" evidence="1">
    <location>
        <begin position="1"/>
        <end position="20"/>
    </location>
</feature>
<keyword evidence="3" id="KW-0378">Hydrolase</keyword>
<comment type="caution">
    <text evidence="3">The sequence shown here is derived from an EMBL/GenBank/DDBJ whole genome shotgun (WGS) entry which is preliminary data.</text>
</comment>
<evidence type="ECO:0000259" key="2">
    <source>
        <dbReference type="SMART" id="SM00479"/>
    </source>
</evidence>
<dbReference type="SUPFAM" id="SSF53098">
    <property type="entry name" value="Ribonuclease H-like"/>
    <property type="match status" value="1"/>
</dbReference>